<organism evidence="1 2">
    <name type="scientific">Parastrongyloides trichosuri</name>
    <name type="common">Possum-specific nematode worm</name>
    <dbReference type="NCBI Taxonomy" id="131310"/>
    <lineage>
        <taxon>Eukaryota</taxon>
        <taxon>Metazoa</taxon>
        <taxon>Ecdysozoa</taxon>
        <taxon>Nematoda</taxon>
        <taxon>Chromadorea</taxon>
        <taxon>Rhabditida</taxon>
        <taxon>Tylenchina</taxon>
        <taxon>Panagrolaimomorpha</taxon>
        <taxon>Strongyloidoidea</taxon>
        <taxon>Strongyloididae</taxon>
        <taxon>Parastrongyloides</taxon>
    </lineage>
</organism>
<keyword evidence="1" id="KW-1185">Reference proteome</keyword>
<proteinExistence type="predicted"/>
<dbReference type="Proteomes" id="UP000038045">
    <property type="component" value="Unplaced"/>
</dbReference>
<evidence type="ECO:0000313" key="1">
    <source>
        <dbReference type="Proteomes" id="UP000038045"/>
    </source>
</evidence>
<accession>A0A0N4ZCG7</accession>
<sequence length="280" mass="33202">MPVTLRKSEKMIGGVRNQQPNFMSSQIQNPSEDLSNFLYNNNNMETYQQNNLKTNVYSPNIQTYPSNTVQSNIYTTNSYPQQMIPMSDERYNKNFYDNKNLMELNSLKGIPQNIFIESDVSKDINNNIERKQFFEETYNNIPLIDRNEKLDIKFPTFLEGVDQEIVNEFLQIISLKNETYANKQKRLDDLVLKLDIPHQQLYKEYTLERDNQENSYRSKVDSQIETMTPEAQQKFTQISSILTNYNIPDNEKWSHVLEIYNTLSDTLKQEFEKKFENFKV</sequence>
<name>A0A0N4ZCG7_PARTI</name>
<dbReference type="AlphaFoldDB" id="A0A0N4ZCG7"/>
<dbReference type="WBParaSite" id="PTRK_0000522000.1">
    <property type="protein sequence ID" value="PTRK_0000522000.1"/>
    <property type="gene ID" value="PTRK_0000522000"/>
</dbReference>
<evidence type="ECO:0000313" key="2">
    <source>
        <dbReference type="WBParaSite" id="PTRK_0000522000.1"/>
    </source>
</evidence>
<protein>
    <submittedName>
        <fullName evidence="2">DUF148 domain-containing protein</fullName>
    </submittedName>
</protein>
<reference evidence="2" key="1">
    <citation type="submission" date="2017-02" db="UniProtKB">
        <authorList>
            <consortium name="WormBaseParasite"/>
        </authorList>
    </citation>
    <scope>IDENTIFICATION</scope>
</reference>